<comment type="similarity">
    <text evidence="1">Belongs to the bacterial solute-binding protein SsuA/TauA family.</text>
</comment>
<proteinExistence type="inferred from homology"/>
<evidence type="ECO:0000256" key="1">
    <source>
        <dbReference type="ARBA" id="ARBA00010742"/>
    </source>
</evidence>
<comment type="function">
    <text evidence="6">Part of a binding-protein-dependent transport system for aliphatic sulfonates. Putative binding protein.</text>
</comment>
<dbReference type="GO" id="GO:0042626">
    <property type="term" value="F:ATPase-coupled transmembrane transporter activity"/>
    <property type="evidence" value="ECO:0007669"/>
    <property type="project" value="InterPro"/>
</dbReference>
<dbReference type="GO" id="GO:0016020">
    <property type="term" value="C:membrane"/>
    <property type="evidence" value="ECO:0007669"/>
    <property type="project" value="InterPro"/>
</dbReference>
<feature type="signal peptide" evidence="8">
    <location>
        <begin position="1"/>
        <end position="24"/>
    </location>
</feature>
<evidence type="ECO:0000256" key="6">
    <source>
        <dbReference type="ARBA" id="ARBA00055538"/>
    </source>
</evidence>
<feature type="chain" id="PRO_5039059743" description="Putative aliphatic sulfonates-binding protein" evidence="8">
    <location>
        <begin position="25"/>
        <end position="340"/>
    </location>
</feature>
<dbReference type="AlphaFoldDB" id="A0A4R2BJ02"/>
<keyword evidence="5" id="KW-0449">Lipoprotein</keyword>
<dbReference type="SMART" id="SM00062">
    <property type="entry name" value="PBPb"/>
    <property type="match status" value="1"/>
</dbReference>
<keyword evidence="2" id="KW-0813">Transport</keyword>
<reference evidence="10 11" key="1">
    <citation type="journal article" date="2015" name="Stand. Genomic Sci.">
        <title>Genomic Encyclopedia of Bacterial and Archaeal Type Strains, Phase III: the genomes of soil and plant-associated and newly described type strains.</title>
        <authorList>
            <person name="Whitman W.B."/>
            <person name="Woyke T."/>
            <person name="Klenk H.P."/>
            <person name="Zhou Y."/>
            <person name="Lilburn T.G."/>
            <person name="Beck B.J."/>
            <person name="De Vos P."/>
            <person name="Vandamme P."/>
            <person name="Eisen J.A."/>
            <person name="Garrity G."/>
            <person name="Hugenholtz P."/>
            <person name="Kyrpides N.C."/>
        </authorList>
    </citation>
    <scope>NUCLEOTIDE SEQUENCE [LARGE SCALE GENOMIC DNA]</scope>
    <source>
        <strain evidence="10 11">CV53</strain>
    </source>
</reference>
<dbReference type="NCBIfam" id="TIGR01728">
    <property type="entry name" value="SsuA_fam"/>
    <property type="match status" value="1"/>
</dbReference>
<sequence>MGKRMKPLQMFSLILSLFLLSACAGTGASSEATTSNKDQNLVVNIGVQGKVGILPYARQHKYFEKAFEKAGVKVTWNEFASGPPHFEALASGRIDFGAVGGTPVIAGQSGNVDFKAIAVTSDGKKGNSIVIPKGSSIKELKDLKGKKIGVAKGSSAYNFLYLALDRAGLSDKDIEVIQLQPDEARPALDNGSIDAWSIWEPYTTTAVYQTGAKVLVTGEDLNINAPSFLIARTDFIEEHKDLTVLFLKTYEEVRQHFTENIDEVSKDIAKTEKIDVEIIESVLEKSDSILSPTTEEFANAHQEQADFLYSVGGIDKELETKKVIENKFVEQALKEIQGIK</sequence>
<dbReference type="Pfam" id="PF13379">
    <property type="entry name" value="NMT1_2"/>
    <property type="match status" value="1"/>
</dbReference>
<dbReference type="InterPro" id="IPR010067">
    <property type="entry name" value="ABC_SsuA_sub-bd"/>
</dbReference>
<dbReference type="Gene3D" id="3.40.190.10">
    <property type="entry name" value="Periplasmic binding protein-like II"/>
    <property type="match status" value="2"/>
</dbReference>
<name>A0A4R2BJ02_9BACI</name>
<dbReference type="PROSITE" id="PS51257">
    <property type="entry name" value="PROKAR_LIPOPROTEIN"/>
    <property type="match status" value="1"/>
</dbReference>
<dbReference type="PANTHER" id="PTHR30024:SF42">
    <property type="entry name" value="ALIPHATIC SULFONATES-BINDING PROTEIN-RELATED"/>
    <property type="match status" value="1"/>
</dbReference>
<evidence type="ECO:0000313" key="11">
    <source>
        <dbReference type="Proteomes" id="UP000295689"/>
    </source>
</evidence>
<dbReference type="InterPro" id="IPR001638">
    <property type="entry name" value="Solute-binding_3/MltF_N"/>
</dbReference>
<comment type="caution">
    <text evidence="10">The sequence shown here is derived from an EMBL/GenBank/DDBJ whole genome shotgun (WGS) entry which is preliminary data.</text>
</comment>
<evidence type="ECO:0000256" key="5">
    <source>
        <dbReference type="ARBA" id="ARBA00023288"/>
    </source>
</evidence>
<evidence type="ECO:0000256" key="8">
    <source>
        <dbReference type="SAM" id="SignalP"/>
    </source>
</evidence>
<dbReference type="EMBL" id="SLVV01000004">
    <property type="protein sequence ID" value="TCN26049.1"/>
    <property type="molecule type" value="Genomic_DNA"/>
</dbReference>
<evidence type="ECO:0000256" key="3">
    <source>
        <dbReference type="ARBA" id="ARBA00022729"/>
    </source>
</evidence>
<keyword evidence="4" id="KW-0564">Palmitate</keyword>
<feature type="domain" description="Solute-binding protein family 3/N-terminal" evidence="9">
    <location>
        <begin position="42"/>
        <end position="260"/>
    </location>
</feature>
<keyword evidence="11" id="KW-1185">Reference proteome</keyword>
<evidence type="ECO:0000256" key="4">
    <source>
        <dbReference type="ARBA" id="ARBA00023139"/>
    </source>
</evidence>
<dbReference type="PANTHER" id="PTHR30024">
    <property type="entry name" value="ALIPHATIC SULFONATES-BINDING PROTEIN-RELATED"/>
    <property type="match status" value="1"/>
</dbReference>
<evidence type="ECO:0000259" key="9">
    <source>
        <dbReference type="SMART" id="SM00062"/>
    </source>
</evidence>
<dbReference type="FunFam" id="3.40.190.10:FF:000050">
    <property type="entry name" value="Sulfonate ABC transporter substrate-binding protein"/>
    <property type="match status" value="1"/>
</dbReference>
<gene>
    <name evidence="10" type="ORF">EV146_104156</name>
</gene>
<organism evidence="10 11">
    <name type="scientific">Mesobacillus foraminis</name>
    <dbReference type="NCBI Taxonomy" id="279826"/>
    <lineage>
        <taxon>Bacteria</taxon>
        <taxon>Bacillati</taxon>
        <taxon>Bacillota</taxon>
        <taxon>Bacilli</taxon>
        <taxon>Bacillales</taxon>
        <taxon>Bacillaceae</taxon>
        <taxon>Mesobacillus</taxon>
    </lineage>
</organism>
<evidence type="ECO:0000313" key="10">
    <source>
        <dbReference type="EMBL" id="TCN26049.1"/>
    </source>
</evidence>
<dbReference type="Proteomes" id="UP000295689">
    <property type="component" value="Unassembled WGS sequence"/>
</dbReference>
<dbReference type="SUPFAM" id="SSF53850">
    <property type="entry name" value="Periplasmic binding protein-like II"/>
    <property type="match status" value="1"/>
</dbReference>
<keyword evidence="3 8" id="KW-0732">Signal</keyword>
<evidence type="ECO:0000256" key="2">
    <source>
        <dbReference type="ARBA" id="ARBA00022448"/>
    </source>
</evidence>
<evidence type="ECO:0000256" key="7">
    <source>
        <dbReference type="ARBA" id="ARBA00070228"/>
    </source>
</evidence>
<accession>A0A4R2BJ02</accession>
<protein>
    <recommendedName>
        <fullName evidence="7">Putative aliphatic sulfonates-binding protein</fullName>
    </recommendedName>
</protein>